<dbReference type="FunFam" id="2.60.40.790:FF:000039">
    <property type="entry name" value="CS domain containing protein"/>
    <property type="match status" value="1"/>
</dbReference>
<feature type="region of interest" description="Disordered" evidence="2">
    <location>
        <begin position="100"/>
        <end position="193"/>
    </location>
</feature>
<dbReference type="Proteomes" id="UP000039865">
    <property type="component" value="Unassembled WGS sequence"/>
</dbReference>
<dbReference type="Gene3D" id="2.60.40.790">
    <property type="match status" value="1"/>
</dbReference>
<dbReference type="OrthoDB" id="1564555at2759"/>
<feature type="compositionally biased region" description="Acidic residues" evidence="2">
    <location>
        <begin position="182"/>
        <end position="193"/>
    </location>
</feature>
<dbReference type="PANTHER" id="PTHR22932:SF1">
    <property type="entry name" value="CO-CHAPERONE PROTEIN DAF-41"/>
    <property type="match status" value="1"/>
</dbReference>
<dbReference type="GO" id="GO:0051131">
    <property type="term" value="P:chaperone-mediated protein complex assembly"/>
    <property type="evidence" value="ECO:0007669"/>
    <property type="project" value="TreeGrafter"/>
</dbReference>
<name>A0A078B7L3_STYLE</name>
<dbReference type="InterPro" id="IPR045250">
    <property type="entry name" value="p23-like"/>
</dbReference>
<dbReference type="CDD" id="cd06465">
    <property type="entry name" value="p23_hB-ind1_like"/>
    <property type="match status" value="1"/>
</dbReference>
<gene>
    <name evidence="4" type="primary">Contig11862.g12698</name>
    <name evidence="4" type="ORF">STYLEM_19639</name>
</gene>
<evidence type="ECO:0000313" key="5">
    <source>
        <dbReference type="Proteomes" id="UP000039865"/>
    </source>
</evidence>
<dbReference type="GO" id="GO:0005829">
    <property type="term" value="C:cytosol"/>
    <property type="evidence" value="ECO:0007669"/>
    <property type="project" value="TreeGrafter"/>
</dbReference>
<dbReference type="GO" id="GO:0006457">
    <property type="term" value="P:protein folding"/>
    <property type="evidence" value="ECO:0007669"/>
    <property type="project" value="TreeGrafter"/>
</dbReference>
<dbReference type="Pfam" id="PF04969">
    <property type="entry name" value="CS"/>
    <property type="match status" value="1"/>
</dbReference>
<comment type="similarity">
    <text evidence="1">Belongs to the p23/wos2 family.</text>
</comment>
<dbReference type="PANTHER" id="PTHR22932">
    <property type="entry name" value="TELOMERASE-BINDING PROTEIN P23 HSP90 CO-CHAPERONE"/>
    <property type="match status" value="1"/>
</dbReference>
<feature type="compositionally biased region" description="Basic and acidic residues" evidence="2">
    <location>
        <begin position="145"/>
        <end position="178"/>
    </location>
</feature>
<feature type="compositionally biased region" description="Acidic residues" evidence="2">
    <location>
        <begin position="103"/>
        <end position="119"/>
    </location>
</feature>
<dbReference type="InParanoid" id="A0A078B7L3"/>
<evidence type="ECO:0000256" key="2">
    <source>
        <dbReference type="SAM" id="MobiDB-lite"/>
    </source>
</evidence>
<feature type="domain" description="CS" evidence="3">
    <location>
        <begin position="1"/>
        <end position="85"/>
    </location>
</feature>
<dbReference type="EMBL" id="CCKQ01018522">
    <property type="protein sequence ID" value="CDW90495.1"/>
    <property type="molecule type" value="Genomic_DNA"/>
</dbReference>
<feature type="compositionally biased region" description="Acidic residues" evidence="2">
    <location>
        <begin position="133"/>
        <end position="144"/>
    </location>
</feature>
<reference evidence="4 5" key="1">
    <citation type="submission" date="2014-06" db="EMBL/GenBank/DDBJ databases">
        <authorList>
            <person name="Swart Estienne"/>
        </authorList>
    </citation>
    <scope>NUCLEOTIDE SEQUENCE [LARGE SCALE GENOMIC DNA]</scope>
    <source>
        <strain evidence="4 5">130c</strain>
    </source>
</reference>
<keyword evidence="5" id="KW-1185">Reference proteome</keyword>
<evidence type="ECO:0000256" key="1">
    <source>
        <dbReference type="ARBA" id="ARBA00025733"/>
    </source>
</evidence>
<dbReference type="AlphaFoldDB" id="A0A078B7L3"/>
<dbReference type="GO" id="GO:0051879">
    <property type="term" value="F:Hsp90 protein binding"/>
    <property type="evidence" value="ECO:0007669"/>
    <property type="project" value="InterPro"/>
</dbReference>
<dbReference type="InterPro" id="IPR007052">
    <property type="entry name" value="CS_dom"/>
</dbReference>
<organism evidence="4 5">
    <name type="scientific">Stylonychia lemnae</name>
    <name type="common">Ciliate</name>
    <dbReference type="NCBI Taxonomy" id="5949"/>
    <lineage>
        <taxon>Eukaryota</taxon>
        <taxon>Sar</taxon>
        <taxon>Alveolata</taxon>
        <taxon>Ciliophora</taxon>
        <taxon>Intramacronucleata</taxon>
        <taxon>Spirotrichea</taxon>
        <taxon>Stichotrichia</taxon>
        <taxon>Sporadotrichida</taxon>
        <taxon>Oxytrichidae</taxon>
        <taxon>Stylonychinae</taxon>
        <taxon>Stylonychia</taxon>
    </lineage>
</organism>
<dbReference type="InterPro" id="IPR008978">
    <property type="entry name" value="HSP20-like_chaperone"/>
</dbReference>
<dbReference type="GO" id="GO:0051087">
    <property type="term" value="F:protein-folding chaperone binding"/>
    <property type="evidence" value="ECO:0007669"/>
    <property type="project" value="TreeGrafter"/>
</dbReference>
<protein>
    <recommendedName>
        <fullName evidence="3">CS domain-containing protein</fullName>
    </recommendedName>
</protein>
<accession>A0A078B7L3</accession>
<dbReference type="OMA" id="QEEPNAG"/>
<proteinExistence type="inferred from homology"/>
<evidence type="ECO:0000259" key="3">
    <source>
        <dbReference type="PROSITE" id="PS51203"/>
    </source>
</evidence>
<dbReference type="PROSITE" id="PS51203">
    <property type="entry name" value="CS"/>
    <property type="match status" value="1"/>
</dbReference>
<dbReference type="GO" id="GO:0005634">
    <property type="term" value="C:nucleus"/>
    <property type="evidence" value="ECO:0007669"/>
    <property type="project" value="TreeGrafter"/>
</dbReference>
<sequence length="193" mass="22362">MKWAQRKDRVFITIELADFENQKIELTPEGQLKFQADSHNNVYAFDLGLFDQVDVEQSKWNTKGRNIILNISKKNTDTDHWPRLTKEKTKNAHIQIDWSKWVDEDEEDEAKPVGDDFDGDNMNNFNMGGYGEGDSDDEEEEEETKENQEHVHGENCNHDHDHGHDHEHHAHTEDKKTGADLGDLDADVEEPPK</sequence>
<dbReference type="SUPFAM" id="SSF49764">
    <property type="entry name" value="HSP20-like chaperones"/>
    <property type="match status" value="1"/>
</dbReference>
<evidence type="ECO:0000313" key="4">
    <source>
        <dbReference type="EMBL" id="CDW90495.1"/>
    </source>
</evidence>